<evidence type="ECO:0000256" key="5">
    <source>
        <dbReference type="ARBA" id="ARBA00022989"/>
    </source>
</evidence>
<dbReference type="STRING" id="545697.HMPREF0216_00830"/>
<keyword evidence="12" id="KW-1185">Reference proteome</keyword>
<dbReference type="PATRIC" id="fig|545697.3.peg.817"/>
<feature type="transmembrane region" description="Helical" evidence="10">
    <location>
        <begin position="81"/>
        <end position="99"/>
    </location>
</feature>
<evidence type="ECO:0000313" key="12">
    <source>
        <dbReference type="Proteomes" id="UP000010420"/>
    </source>
</evidence>
<keyword evidence="9 10" id="KW-1208">Phospholipid metabolism</keyword>
<comment type="subcellular location">
    <subcellularLocation>
        <location evidence="10">Cell membrane</location>
        <topology evidence="10">Multi-pass membrane protein</topology>
    </subcellularLocation>
</comment>
<dbReference type="Proteomes" id="UP000010420">
    <property type="component" value="Unassembled WGS sequence"/>
</dbReference>
<gene>
    <name evidence="10" type="primary">plsY</name>
    <name evidence="11" type="ORF">HMPREF0216_00830</name>
</gene>
<keyword evidence="3 10" id="KW-0808">Transferase</keyword>
<protein>
    <recommendedName>
        <fullName evidence="10">Glycerol-3-phosphate acyltransferase</fullName>
    </recommendedName>
    <alternativeName>
        <fullName evidence="10">Acyl-PO4 G3P acyltransferase</fullName>
    </alternativeName>
    <alternativeName>
        <fullName evidence="10">Acyl-phosphate--glycerol-3-phosphate acyltransferase</fullName>
    </alternativeName>
    <alternativeName>
        <fullName evidence="10">G3P acyltransferase</fullName>
        <shortName evidence="10">GPAT</shortName>
        <ecNumber evidence="10">2.3.1.275</ecNumber>
    </alternativeName>
    <alternativeName>
        <fullName evidence="10">Lysophosphatidic acid synthase</fullName>
        <shortName evidence="10">LPA synthase</shortName>
    </alternativeName>
</protein>
<dbReference type="HAMAP" id="MF_01043">
    <property type="entry name" value="PlsY"/>
    <property type="match status" value="1"/>
</dbReference>
<comment type="catalytic activity">
    <reaction evidence="10">
        <text>an acyl phosphate + sn-glycerol 3-phosphate = a 1-acyl-sn-glycero-3-phosphate + phosphate</text>
        <dbReference type="Rhea" id="RHEA:34075"/>
        <dbReference type="ChEBI" id="CHEBI:43474"/>
        <dbReference type="ChEBI" id="CHEBI:57597"/>
        <dbReference type="ChEBI" id="CHEBI:57970"/>
        <dbReference type="ChEBI" id="CHEBI:59918"/>
        <dbReference type="EC" id="2.3.1.275"/>
    </reaction>
</comment>
<keyword evidence="8 10" id="KW-0594">Phospholipid biosynthesis</keyword>
<accession>L1QK22</accession>
<evidence type="ECO:0000256" key="3">
    <source>
        <dbReference type="ARBA" id="ARBA00022679"/>
    </source>
</evidence>
<dbReference type="EC" id="2.3.1.275" evidence="10"/>
<dbReference type="SMART" id="SM01207">
    <property type="entry name" value="G3P_acyltransf"/>
    <property type="match status" value="1"/>
</dbReference>
<keyword evidence="7 10" id="KW-0472">Membrane</keyword>
<dbReference type="Pfam" id="PF02660">
    <property type="entry name" value="G3P_acyltransf"/>
    <property type="match status" value="1"/>
</dbReference>
<dbReference type="OrthoDB" id="9777124at2"/>
<comment type="similarity">
    <text evidence="10">Belongs to the PlsY family.</text>
</comment>
<sequence length="217" mass="24484">MILLKEAFLIFISFLSGSIMYSYIIPKLFKNIDIREISEDSNPGAGNVIKNVGFALGILCVILDVLKAFIPVYISINKFNVDGILLVLIAIAPILGHAFSPFLNYNGGKAISSTFGSFLALYPLSNISIIFAIILIFFKFILTIKPNSSVILASTLLLDIIIFIYDNNFYIKLISLFTSFILIYKHEINRNYGDISISLFNKYFKFTLNNFNNKKIF</sequence>
<dbReference type="GO" id="GO:0008654">
    <property type="term" value="P:phospholipid biosynthetic process"/>
    <property type="evidence" value="ECO:0007669"/>
    <property type="project" value="UniProtKB-UniRule"/>
</dbReference>
<organism evidence="11 12">
    <name type="scientific">Clostridium celatum DSM 1785</name>
    <dbReference type="NCBI Taxonomy" id="545697"/>
    <lineage>
        <taxon>Bacteria</taxon>
        <taxon>Bacillati</taxon>
        <taxon>Bacillota</taxon>
        <taxon>Clostridia</taxon>
        <taxon>Eubacteriales</taxon>
        <taxon>Clostridiaceae</taxon>
        <taxon>Clostridium</taxon>
    </lineage>
</organism>
<dbReference type="PANTHER" id="PTHR30309">
    <property type="entry name" value="INNER MEMBRANE PROTEIN YGIH"/>
    <property type="match status" value="1"/>
</dbReference>
<comment type="function">
    <text evidence="10">Catalyzes the transfer of an acyl group from acyl-phosphate (acyl-PO(4)) to glycerol-3-phosphate (G3P) to form lysophosphatidic acid (LPA). This enzyme utilizes acyl-phosphate as fatty acyl donor, but not acyl-CoA or acyl-ACP.</text>
</comment>
<comment type="pathway">
    <text evidence="10">Lipid metabolism; phospholipid metabolism.</text>
</comment>
<evidence type="ECO:0000256" key="10">
    <source>
        <dbReference type="HAMAP-Rule" id="MF_01043"/>
    </source>
</evidence>
<keyword evidence="5 10" id="KW-1133">Transmembrane helix</keyword>
<evidence type="ECO:0000256" key="8">
    <source>
        <dbReference type="ARBA" id="ARBA00023209"/>
    </source>
</evidence>
<evidence type="ECO:0000256" key="4">
    <source>
        <dbReference type="ARBA" id="ARBA00022692"/>
    </source>
</evidence>
<dbReference type="AlphaFoldDB" id="L1QK22"/>
<reference evidence="11 12" key="1">
    <citation type="submission" date="2012-05" db="EMBL/GenBank/DDBJ databases">
        <authorList>
            <person name="Weinstock G."/>
            <person name="Sodergren E."/>
            <person name="Lobos E.A."/>
            <person name="Fulton L."/>
            <person name="Fulton R."/>
            <person name="Courtney L."/>
            <person name="Fronick C."/>
            <person name="O'Laughlin M."/>
            <person name="Godfrey J."/>
            <person name="Wilson R.M."/>
            <person name="Miner T."/>
            <person name="Farmer C."/>
            <person name="Delehaunty K."/>
            <person name="Cordes M."/>
            <person name="Minx P."/>
            <person name="Tomlinson C."/>
            <person name="Chen J."/>
            <person name="Wollam A."/>
            <person name="Pepin K.H."/>
            <person name="Bhonagiri V."/>
            <person name="Zhang X."/>
            <person name="Suruliraj S."/>
            <person name="Warren W."/>
            <person name="Mitreva M."/>
            <person name="Mardis E.R."/>
            <person name="Wilson R.K."/>
        </authorList>
    </citation>
    <scope>NUCLEOTIDE SEQUENCE [LARGE SCALE GENOMIC DNA]</scope>
    <source>
        <strain evidence="11 12">DSM 1785</strain>
    </source>
</reference>
<feature type="transmembrane region" description="Helical" evidence="10">
    <location>
        <begin position="149"/>
        <end position="165"/>
    </location>
</feature>
<comment type="subunit">
    <text evidence="10">Probably interacts with PlsX.</text>
</comment>
<keyword evidence="1 10" id="KW-1003">Cell membrane</keyword>
<keyword evidence="6 10" id="KW-0443">Lipid metabolism</keyword>
<dbReference type="PANTHER" id="PTHR30309:SF0">
    <property type="entry name" value="GLYCEROL-3-PHOSPHATE ACYLTRANSFERASE-RELATED"/>
    <property type="match status" value="1"/>
</dbReference>
<feature type="transmembrane region" description="Helical" evidence="10">
    <location>
        <begin position="52"/>
        <end position="74"/>
    </location>
</feature>
<dbReference type="EMBL" id="AMEZ01000025">
    <property type="protein sequence ID" value="EKY28308.1"/>
    <property type="molecule type" value="Genomic_DNA"/>
</dbReference>
<dbReference type="InterPro" id="IPR003811">
    <property type="entry name" value="G3P_acylTferase_PlsY"/>
</dbReference>
<evidence type="ECO:0000256" key="6">
    <source>
        <dbReference type="ARBA" id="ARBA00023098"/>
    </source>
</evidence>
<comment type="caution">
    <text evidence="11">The sequence shown here is derived from an EMBL/GenBank/DDBJ whole genome shotgun (WGS) entry which is preliminary data.</text>
</comment>
<name>L1QK22_9CLOT</name>
<evidence type="ECO:0000256" key="2">
    <source>
        <dbReference type="ARBA" id="ARBA00022516"/>
    </source>
</evidence>
<proteinExistence type="inferred from homology"/>
<evidence type="ECO:0000256" key="9">
    <source>
        <dbReference type="ARBA" id="ARBA00023264"/>
    </source>
</evidence>
<dbReference type="GO" id="GO:0005886">
    <property type="term" value="C:plasma membrane"/>
    <property type="evidence" value="ECO:0007669"/>
    <property type="project" value="UniProtKB-SubCell"/>
</dbReference>
<feature type="transmembrane region" description="Helical" evidence="10">
    <location>
        <begin position="119"/>
        <end position="142"/>
    </location>
</feature>
<dbReference type="RefSeq" id="WP_005211328.1">
    <property type="nucleotide sequence ID" value="NZ_KB291617.1"/>
</dbReference>
<evidence type="ECO:0000256" key="7">
    <source>
        <dbReference type="ARBA" id="ARBA00023136"/>
    </source>
</evidence>
<keyword evidence="11" id="KW-0012">Acyltransferase</keyword>
<feature type="transmembrane region" description="Helical" evidence="10">
    <location>
        <begin position="7"/>
        <end position="25"/>
    </location>
</feature>
<evidence type="ECO:0000313" key="11">
    <source>
        <dbReference type="EMBL" id="EKY28308.1"/>
    </source>
</evidence>
<dbReference type="HOGENOM" id="CLU_081254_6_0_9"/>
<dbReference type="UniPathway" id="UPA00085"/>
<dbReference type="eggNOG" id="COG0344">
    <property type="taxonomic scope" value="Bacteria"/>
</dbReference>
<keyword evidence="2 10" id="KW-0444">Lipid biosynthesis</keyword>
<dbReference type="GO" id="GO:0043772">
    <property type="term" value="F:acyl-phosphate glycerol-3-phosphate acyltransferase activity"/>
    <property type="evidence" value="ECO:0007669"/>
    <property type="project" value="UniProtKB-UniRule"/>
</dbReference>
<evidence type="ECO:0000256" key="1">
    <source>
        <dbReference type="ARBA" id="ARBA00022475"/>
    </source>
</evidence>
<keyword evidence="4 10" id="KW-0812">Transmembrane</keyword>